<protein>
    <submittedName>
        <fullName evidence="2">Uncharacterized protein</fullName>
    </submittedName>
</protein>
<dbReference type="Proteomes" id="UP000036834">
    <property type="component" value="Unassembled WGS sequence"/>
</dbReference>
<dbReference type="EMBL" id="BJON01000006">
    <property type="protein sequence ID" value="GED68088.1"/>
    <property type="molecule type" value="Genomic_DNA"/>
</dbReference>
<dbReference type="OrthoDB" id="2820053at2"/>
<accession>A0A0K9Z1I4</accession>
<evidence type="ECO:0000313" key="3">
    <source>
        <dbReference type="Proteomes" id="UP000036834"/>
    </source>
</evidence>
<dbReference type="RefSeq" id="WP_049736565.1">
    <property type="nucleotide sequence ID" value="NZ_BJON01000006.1"/>
</dbReference>
<evidence type="ECO:0000313" key="1">
    <source>
        <dbReference type="EMBL" id="GED68088.1"/>
    </source>
</evidence>
<reference evidence="2" key="2">
    <citation type="submission" date="2015-07" db="EMBL/GenBank/DDBJ databases">
        <title>MeaNS - Measles Nucleotide Surveillance Program.</title>
        <authorList>
            <person name="Tran T."/>
            <person name="Druce J."/>
        </authorList>
    </citation>
    <scope>NUCLEOTIDE SEQUENCE</scope>
    <source>
        <strain evidence="2">DSM 9887</strain>
    </source>
</reference>
<evidence type="ECO:0000313" key="2">
    <source>
        <dbReference type="EMBL" id="KNB74325.1"/>
    </source>
</evidence>
<dbReference type="PATRIC" id="fig|54915.3.peg.5356"/>
<reference evidence="3" key="1">
    <citation type="submission" date="2015-07" db="EMBL/GenBank/DDBJ databases">
        <title>Genome sequencing project for genomic taxonomy and phylogenomics of Bacillus-like bacteria.</title>
        <authorList>
            <person name="Liu B."/>
            <person name="Wang J."/>
            <person name="Zhu Y."/>
            <person name="Liu G."/>
            <person name="Chen Q."/>
            <person name="Chen Z."/>
            <person name="Lan J."/>
            <person name="Che J."/>
            <person name="Ge C."/>
            <person name="Shi H."/>
            <person name="Pan Z."/>
            <person name="Liu X."/>
        </authorList>
    </citation>
    <scope>NUCLEOTIDE SEQUENCE [LARGE SCALE GENOMIC DNA]</scope>
    <source>
        <strain evidence="3">DSM 9887</strain>
    </source>
</reference>
<dbReference type="Proteomes" id="UP000319578">
    <property type="component" value="Unassembled WGS sequence"/>
</dbReference>
<reference evidence="1 4" key="3">
    <citation type="submission" date="2019-06" db="EMBL/GenBank/DDBJ databases">
        <title>Whole genome shotgun sequence of Brevibacillus reuszeri NBRC 15719.</title>
        <authorList>
            <person name="Hosoyama A."/>
            <person name="Uohara A."/>
            <person name="Ohji S."/>
            <person name="Ichikawa N."/>
        </authorList>
    </citation>
    <scope>NUCLEOTIDE SEQUENCE [LARGE SCALE GENOMIC DNA]</scope>
    <source>
        <strain evidence="1 4">NBRC 15719</strain>
    </source>
</reference>
<organism evidence="2 3">
    <name type="scientific">Brevibacillus reuszeri</name>
    <dbReference type="NCBI Taxonomy" id="54915"/>
    <lineage>
        <taxon>Bacteria</taxon>
        <taxon>Bacillati</taxon>
        <taxon>Bacillota</taxon>
        <taxon>Bacilli</taxon>
        <taxon>Bacillales</taxon>
        <taxon>Paenibacillaceae</taxon>
        <taxon>Brevibacillus</taxon>
    </lineage>
</organism>
<dbReference type="AlphaFoldDB" id="A0A0K9Z1I4"/>
<gene>
    <name evidence="2" type="ORF">ADS79_01055</name>
    <name evidence="1" type="ORF">BRE01_17900</name>
</gene>
<name>A0A0K9Z1I4_9BACL</name>
<keyword evidence="4" id="KW-1185">Reference proteome</keyword>
<sequence length="605" mass="69122">MPSKKVAWIEGEVTADVLINKLADEIANAKIPDTTNRWEKVFEVNEDKWVTYTKNSVANTQGTYKHTDGKTYQVYKLPDLRDLKAVSAGTPLVDKDGYIYETNGYGNTKTGKKIQVNEFVYTDEEGNEITLSVPGLLVVNVNEDDPTNTVGKKCYVLQQGKYELDGVTFTPSSEWNEYRLITQLPSDWNDLIEKKQWTVYYYGSASSYWTYVNASPYTFGMVKYTANPVHFYDRTVVLKTVPDVPTGEASNVYYVMLKHPTGQYNYVDVYYGKEFTGKNPSGSSADTYSRACDIRTVIHGKVPNIINQKEAELQYRKWNNPDEENKYNPPQEAWALDYDEKVEIKSPPSHFFYGADSVVSWVPNKKRRPDYWVEYNISVSNDRVAIVIVGDPSPDMDAYYNSFAYIGKTIPFADYDQKGNFGITVGMGDLTKEKSGFLPSDIKQDSNQTYSGWGRYTSNGMYSFSMLQTRSSVYFQAYYPAFITQLPNYSGVGTIPPELSKMVLEKNGFQMSKWTKRYHASPIYLVHQFEGYRGYLDSVVAIEDHNLINKDELVVDTEEPKDPQNPEAGNWTEVYKFFKTNTPVNFFKYSPNPTDSTIAILKEVY</sequence>
<comment type="caution">
    <text evidence="2">The sequence shown here is derived from an EMBL/GenBank/DDBJ whole genome shotgun (WGS) entry which is preliminary data.</text>
</comment>
<dbReference type="EMBL" id="LGIQ01000002">
    <property type="protein sequence ID" value="KNB74325.1"/>
    <property type="molecule type" value="Genomic_DNA"/>
</dbReference>
<dbReference type="STRING" id="54915.ADS79_01055"/>
<proteinExistence type="predicted"/>
<evidence type="ECO:0000313" key="4">
    <source>
        <dbReference type="Proteomes" id="UP000319578"/>
    </source>
</evidence>